<dbReference type="InterPro" id="IPR044772">
    <property type="entry name" value="NO3_transporter"/>
</dbReference>
<keyword evidence="12" id="KW-1185">Reference proteome</keyword>
<dbReference type="KEGG" id="melm:C7H73_00310"/>
<evidence type="ECO:0000313" key="12">
    <source>
        <dbReference type="Proteomes" id="UP000241829"/>
    </source>
</evidence>
<feature type="transmembrane region" description="Helical" evidence="10">
    <location>
        <begin position="420"/>
        <end position="441"/>
    </location>
</feature>
<evidence type="ECO:0000256" key="2">
    <source>
        <dbReference type="ARBA" id="ARBA00008432"/>
    </source>
</evidence>
<dbReference type="InterPro" id="IPR004737">
    <property type="entry name" value="NO3_transporter_NarK/NarU-like"/>
</dbReference>
<dbReference type="Proteomes" id="UP000241829">
    <property type="component" value="Chromosome"/>
</dbReference>
<dbReference type="InterPro" id="IPR011701">
    <property type="entry name" value="MFS"/>
</dbReference>
<evidence type="ECO:0000313" key="11">
    <source>
        <dbReference type="EMBL" id="AVP56256.1"/>
    </source>
</evidence>
<organism evidence="11 12">
    <name type="scientific">Pulveribacter suum</name>
    <dbReference type="NCBI Taxonomy" id="2116657"/>
    <lineage>
        <taxon>Bacteria</taxon>
        <taxon>Pseudomonadati</taxon>
        <taxon>Pseudomonadota</taxon>
        <taxon>Betaproteobacteria</taxon>
        <taxon>Burkholderiales</taxon>
        <taxon>Comamonadaceae</taxon>
        <taxon>Pulveribacter</taxon>
    </lineage>
</organism>
<comment type="subcellular location">
    <subcellularLocation>
        <location evidence="1">Cell inner membrane</location>
        <topology evidence="1">Multi-pass membrane protein</topology>
    </subcellularLocation>
    <subcellularLocation>
        <location evidence="10">Cell membrane</location>
        <topology evidence="10">Multi-pass membrane protein</topology>
    </subcellularLocation>
</comment>
<dbReference type="Pfam" id="PF07690">
    <property type="entry name" value="MFS_1"/>
    <property type="match status" value="1"/>
</dbReference>
<dbReference type="FunFam" id="1.20.1250.20:FF:000024">
    <property type="entry name" value="Nitrite extrusion protein NarK"/>
    <property type="match status" value="1"/>
</dbReference>
<feature type="transmembrane region" description="Helical" evidence="10">
    <location>
        <begin position="181"/>
        <end position="202"/>
    </location>
</feature>
<dbReference type="OrthoDB" id="9771451at2"/>
<dbReference type="GO" id="GO:0015113">
    <property type="term" value="F:nitrite transmembrane transporter activity"/>
    <property type="evidence" value="ECO:0007669"/>
    <property type="project" value="InterPro"/>
</dbReference>
<dbReference type="NCBIfam" id="TIGR00886">
    <property type="entry name" value="2A0108"/>
    <property type="match status" value="1"/>
</dbReference>
<dbReference type="PANTHER" id="PTHR23515">
    <property type="entry name" value="HIGH-AFFINITY NITRATE TRANSPORTER 2.3"/>
    <property type="match status" value="1"/>
</dbReference>
<evidence type="ECO:0000256" key="3">
    <source>
        <dbReference type="ARBA" id="ARBA00022448"/>
    </source>
</evidence>
<comment type="similarity">
    <text evidence="2 10">Belongs to the major facilitator superfamily. Nitrate/nitrite porter (TC 2.A.1.8) family.</text>
</comment>
<dbReference type="RefSeq" id="WP_106844819.1">
    <property type="nucleotide sequence ID" value="NZ_CP027792.1"/>
</dbReference>
<evidence type="ECO:0000256" key="8">
    <source>
        <dbReference type="ARBA" id="ARBA00023063"/>
    </source>
</evidence>
<name>A0A2P1NGS1_9BURK</name>
<keyword evidence="9 10" id="KW-0472">Membrane</keyword>
<evidence type="ECO:0000256" key="7">
    <source>
        <dbReference type="ARBA" id="ARBA00022989"/>
    </source>
</evidence>
<feature type="transmembrane region" description="Helical" evidence="10">
    <location>
        <begin position="261"/>
        <end position="286"/>
    </location>
</feature>
<keyword evidence="8 10" id="KW-0534">Nitrate assimilation</keyword>
<dbReference type="SUPFAM" id="SSF103473">
    <property type="entry name" value="MFS general substrate transporter"/>
    <property type="match status" value="1"/>
</dbReference>
<dbReference type="GO" id="GO:0015112">
    <property type="term" value="F:nitrate transmembrane transporter activity"/>
    <property type="evidence" value="ECO:0007669"/>
    <property type="project" value="UniProtKB-UniRule"/>
</dbReference>
<evidence type="ECO:0000256" key="6">
    <source>
        <dbReference type="ARBA" id="ARBA00022692"/>
    </source>
</evidence>
<dbReference type="Gene3D" id="1.20.1250.20">
    <property type="entry name" value="MFS general substrate transporter like domains"/>
    <property type="match status" value="1"/>
</dbReference>
<keyword evidence="7 10" id="KW-1133">Transmembrane helix</keyword>
<accession>A0A2P1NGS1</accession>
<keyword evidence="3 10" id="KW-0813">Transport</keyword>
<feature type="transmembrane region" description="Helical" evidence="10">
    <location>
        <begin position="326"/>
        <end position="345"/>
    </location>
</feature>
<gene>
    <name evidence="11" type="ORF">C7H73_00310</name>
</gene>
<keyword evidence="5" id="KW-0997">Cell inner membrane</keyword>
<feature type="transmembrane region" description="Helical" evidence="10">
    <location>
        <begin position="107"/>
        <end position="126"/>
    </location>
</feature>
<dbReference type="GO" id="GO:0042128">
    <property type="term" value="P:nitrate assimilation"/>
    <property type="evidence" value="ECO:0007669"/>
    <property type="project" value="UniProtKB-UniRule"/>
</dbReference>
<proteinExistence type="inferred from homology"/>
<feature type="transmembrane region" description="Helical" evidence="10">
    <location>
        <begin position="298"/>
        <end position="314"/>
    </location>
</feature>
<feature type="transmembrane region" description="Helical" evidence="10">
    <location>
        <begin position="78"/>
        <end position="95"/>
    </location>
</feature>
<dbReference type="EMBL" id="CP027792">
    <property type="protein sequence ID" value="AVP56256.1"/>
    <property type="molecule type" value="Genomic_DNA"/>
</dbReference>
<feature type="transmembrane region" description="Helical" evidence="10">
    <location>
        <begin position="39"/>
        <end position="58"/>
    </location>
</feature>
<feature type="transmembrane region" description="Helical" evidence="10">
    <location>
        <begin position="453"/>
        <end position="473"/>
    </location>
</feature>
<dbReference type="CDD" id="cd17341">
    <property type="entry name" value="MFS_NRT2_like"/>
    <property type="match status" value="1"/>
</dbReference>
<dbReference type="InterPro" id="IPR036259">
    <property type="entry name" value="MFS_trans_sf"/>
</dbReference>
<sequence>MSSLQKASSGASRQGRLLTLWTPEDKRFWEREGEAVAKLNLWISVPALFVAFAIWQVWSVVAVNLPNLGFKYSTNQLFWLAAAPALSGATLRIFYSFMVPIFGGRRFTALSTASLLIPAVGIGMAVQDPTTSYPTMLILALLCGLGGGNFSSSMANISFFFPKERKGSALGVNAGLGNLGVSVVQFLSPLVITLGIFGIFGGEPQSMVRNGTQQLVWAQNAAFIWVPWIVVVSIAAWFGMHDIADARASFAAQAAIFRRKHNWVMCLLYLGTFGSFIGFAAGFPLLMKSQFPAINPLAYAWLGPLVGAVIRPFGGWLADKFGGARVTLWNFLAMALGVLGVLYFLPKGTGGHIMPFGPAEGSFMGFFLMFLVLFFTTGIGNGSTFSMIPAIFLKLKLREAPESDEAARAAAIKEGNTEGAAALGFAGALGAYGGFFIPKSYGSSIAATGGPELALWVFAGFYLVCVVVTWWYYARRNAEMPV</sequence>
<reference evidence="12" key="1">
    <citation type="submission" date="2018-03" db="EMBL/GenBank/DDBJ databases">
        <title>Genome sequencing of Melaminivora sp. strain SC2-7.</title>
        <authorList>
            <person name="Kim S.-J."/>
            <person name="Heo J."/>
            <person name="Ahn J.-H."/>
            <person name="Kwon S.-W."/>
        </authorList>
    </citation>
    <scope>NUCLEOTIDE SEQUENCE [LARGE SCALE GENOMIC DNA]</scope>
    <source>
        <strain evidence="12">SC2-7</strain>
    </source>
</reference>
<protein>
    <recommendedName>
        <fullName evidence="10">Nitrate/nitrite transporter</fullName>
    </recommendedName>
</protein>
<evidence type="ECO:0000256" key="1">
    <source>
        <dbReference type="ARBA" id="ARBA00004429"/>
    </source>
</evidence>
<feature type="transmembrane region" description="Helical" evidence="10">
    <location>
        <begin position="365"/>
        <end position="393"/>
    </location>
</feature>
<dbReference type="GO" id="GO:0005886">
    <property type="term" value="C:plasma membrane"/>
    <property type="evidence" value="ECO:0007669"/>
    <property type="project" value="UniProtKB-SubCell"/>
</dbReference>
<evidence type="ECO:0000256" key="5">
    <source>
        <dbReference type="ARBA" id="ARBA00022519"/>
    </source>
</evidence>
<feature type="transmembrane region" description="Helical" evidence="10">
    <location>
        <begin position="138"/>
        <end position="161"/>
    </location>
</feature>
<dbReference type="GO" id="GO:0015291">
    <property type="term" value="F:secondary active transmembrane transporter activity"/>
    <property type="evidence" value="ECO:0007669"/>
    <property type="project" value="UniProtKB-ARBA"/>
</dbReference>
<evidence type="ECO:0000256" key="9">
    <source>
        <dbReference type="ARBA" id="ARBA00023136"/>
    </source>
</evidence>
<evidence type="ECO:0000256" key="4">
    <source>
        <dbReference type="ARBA" id="ARBA00022475"/>
    </source>
</evidence>
<keyword evidence="4 10" id="KW-1003">Cell membrane</keyword>
<evidence type="ECO:0000256" key="10">
    <source>
        <dbReference type="RuleBase" id="RU366033"/>
    </source>
</evidence>
<keyword evidence="6 10" id="KW-0812">Transmembrane</keyword>
<feature type="transmembrane region" description="Helical" evidence="10">
    <location>
        <begin position="222"/>
        <end position="240"/>
    </location>
</feature>
<dbReference type="AlphaFoldDB" id="A0A2P1NGS1"/>